<gene>
    <name evidence="1" type="ORF">EBB_20165</name>
</gene>
<sequence>MKSDEFEQRLLELKTIYEKQNRSRVALREAFGLCTQNCIPLPEWVVYGLEHVLGCSDIDDKLSELGQIYSSGHLGAIADAVSLCYQSSQPIPHWVHSGLRTLLYSLSANKQEFIKGWLSWGKRYRKDMENKQIYDTFKIFMEEGFLTRDHAFLVSGVEYFQEIPDGLDSSELKYLDGEKLAFKIENICKKVEREIKKSPYRYRMLMTLRLRKLPVFKNHELYRYIQDVVSTSKPKRKKTQ</sequence>
<keyword evidence="2" id="KW-1185">Reference proteome</keyword>
<comment type="caution">
    <text evidence="1">The sequence shown here is derived from an EMBL/GenBank/DDBJ whole genome shotgun (WGS) entry which is preliminary data.</text>
</comment>
<dbReference type="RefSeq" id="WP_192395524.1">
    <property type="nucleotide sequence ID" value="NZ_CAJHIU010000003.1"/>
</dbReference>
<name>A0ABR9DIA4_9GAMM</name>
<reference evidence="1 2" key="1">
    <citation type="submission" date="2020-09" db="EMBL/GenBank/DDBJ databases">
        <title>Methylomonas albis sp. nov. and Methylomonas fluvii sp. nov.: Two cold-adapted methanotrophs from the River Elbe and an amended description of Methylovulum psychrotolerans strain Eb1.</title>
        <authorList>
            <person name="Bussmann I.K."/>
            <person name="Klings K.-W."/>
            <person name="Warnstedt J."/>
            <person name="Hoppert M."/>
            <person name="Saborowski A."/>
            <person name="Horn F."/>
            <person name="Liebner S."/>
        </authorList>
    </citation>
    <scope>NUCLEOTIDE SEQUENCE [LARGE SCALE GENOMIC DNA]</scope>
    <source>
        <strain evidence="1 2">EbB</strain>
    </source>
</reference>
<evidence type="ECO:0000313" key="2">
    <source>
        <dbReference type="Proteomes" id="UP000641152"/>
    </source>
</evidence>
<proteinExistence type="predicted"/>
<accession>A0ABR9DIA4</accession>
<protein>
    <submittedName>
        <fullName evidence="1">Uncharacterized protein</fullName>
    </submittedName>
</protein>
<dbReference type="EMBL" id="JACXST010000003">
    <property type="protein sequence ID" value="MBD9362780.1"/>
    <property type="molecule type" value="Genomic_DNA"/>
</dbReference>
<dbReference type="Proteomes" id="UP000641152">
    <property type="component" value="Unassembled WGS sequence"/>
</dbReference>
<evidence type="ECO:0000313" key="1">
    <source>
        <dbReference type="EMBL" id="MBD9362780.1"/>
    </source>
</evidence>
<organism evidence="1 2">
    <name type="scientific">Methylomonas fluvii</name>
    <dbReference type="NCBI Taxonomy" id="1854564"/>
    <lineage>
        <taxon>Bacteria</taxon>
        <taxon>Pseudomonadati</taxon>
        <taxon>Pseudomonadota</taxon>
        <taxon>Gammaproteobacteria</taxon>
        <taxon>Methylococcales</taxon>
        <taxon>Methylococcaceae</taxon>
        <taxon>Methylomonas</taxon>
    </lineage>
</organism>